<dbReference type="InterPro" id="IPR013328">
    <property type="entry name" value="6PGD_dom2"/>
</dbReference>
<dbReference type="UniPathway" id="UPA00028">
    <property type="reaction ID" value="UER00004"/>
</dbReference>
<dbReference type="GO" id="GO:0005737">
    <property type="term" value="C:cytoplasm"/>
    <property type="evidence" value="ECO:0007669"/>
    <property type="project" value="TreeGrafter"/>
</dbReference>
<proteinExistence type="predicted"/>
<dbReference type="Pfam" id="PF08546">
    <property type="entry name" value="ApbA_C"/>
    <property type="match status" value="1"/>
</dbReference>
<dbReference type="NCBIfam" id="NF005089">
    <property type="entry name" value="PRK06522.1-4"/>
    <property type="match status" value="1"/>
</dbReference>
<keyword evidence="9" id="KW-0560">Oxidoreductase</keyword>
<name>A0A7Y9IYG0_9BURK</name>
<dbReference type="Gene3D" id="1.10.1040.10">
    <property type="entry name" value="N-(1-d-carboxylethyl)-l-norvaline Dehydrogenase, domain 2"/>
    <property type="match status" value="1"/>
</dbReference>
<dbReference type="PRINTS" id="PR00086">
    <property type="entry name" value="LLDHDRGNASE"/>
</dbReference>
<evidence type="ECO:0000256" key="4">
    <source>
        <dbReference type="ARBA" id="ARBA00022655"/>
    </source>
</evidence>
<dbReference type="InterPro" id="IPR036291">
    <property type="entry name" value="NAD(P)-bd_dom_sf"/>
</dbReference>
<comment type="catalytic activity">
    <reaction evidence="6">
        <text>(R)-pantoate + NADP(+) = 2-dehydropantoate + NADPH + H(+)</text>
        <dbReference type="Rhea" id="RHEA:16233"/>
        <dbReference type="ChEBI" id="CHEBI:11561"/>
        <dbReference type="ChEBI" id="CHEBI:15378"/>
        <dbReference type="ChEBI" id="CHEBI:15980"/>
        <dbReference type="ChEBI" id="CHEBI:57783"/>
        <dbReference type="ChEBI" id="CHEBI:58349"/>
        <dbReference type="EC" id="1.1.1.169"/>
    </reaction>
</comment>
<dbReference type="InterPro" id="IPR013332">
    <property type="entry name" value="KPR_N"/>
</dbReference>
<feature type="domain" description="Ketopantoate reductase N-terminal" evidence="7">
    <location>
        <begin position="4"/>
        <end position="107"/>
    </location>
</feature>
<comment type="pathway">
    <text evidence="1">Cofactor biosynthesis; (R)-pantothenate biosynthesis; (R)-pantoate from 3-methyl-2-oxobutanoate: step 2/2.</text>
</comment>
<dbReference type="InterPro" id="IPR008927">
    <property type="entry name" value="6-PGluconate_DH-like_C_sf"/>
</dbReference>
<dbReference type="Gene3D" id="3.40.50.720">
    <property type="entry name" value="NAD(P)-binding Rossmann-like Domain"/>
    <property type="match status" value="1"/>
</dbReference>
<evidence type="ECO:0000259" key="7">
    <source>
        <dbReference type="Pfam" id="PF02558"/>
    </source>
</evidence>
<evidence type="ECO:0000256" key="2">
    <source>
        <dbReference type="ARBA" id="ARBA00013014"/>
    </source>
</evidence>
<comment type="caution">
    <text evidence="9">The sequence shown here is derived from an EMBL/GenBank/DDBJ whole genome shotgun (WGS) entry which is preliminary data.</text>
</comment>
<dbReference type="InterPro" id="IPR013752">
    <property type="entry name" value="KPA_reductase"/>
</dbReference>
<gene>
    <name evidence="9" type="ORF">FHW18_004737</name>
</gene>
<feature type="domain" description="Ketopantoate reductase C-terminal" evidence="8">
    <location>
        <begin position="202"/>
        <end position="323"/>
    </location>
</feature>
<evidence type="ECO:0000256" key="1">
    <source>
        <dbReference type="ARBA" id="ARBA00004994"/>
    </source>
</evidence>
<dbReference type="RefSeq" id="WP_179589381.1">
    <property type="nucleotide sequence ID" value="NZ_JACBYR010000002.1"/>
</dbReference>
<evidence type="ECO:0000313" key="9">
    <source>
        <dbReference type="EMBL" id="NYE85430.1"/>
    </source>
</evidence>
<evidence type="ECO:0000256" key="6">
    <source>
        <dbReference type="ARBA" id="ARBA00048793"/>
    </source>
</evidence>
<dbReference type="SUPFAM" id="SSF51735">
    <property type="entry name" value="NAD(P)-binding Rossmann-fold domains"/>
    <property type="match status" value="1"/>
</dbReference>
<dbReference type="GO" id="GO:0015940">
    <property type="term" value="P:pantothenate biosynthetic process"/>
    <property type="evidence" value="ECO:0007669"/>
    <property type="project" value="UniProtKB-UniPathway"/>
</dbReference>
<dbReference type="PANTHER" id="PTHR21708">
    <property type="entry name" value="PROBABLE 2-DEHYDROPANTOATE 2-REDUCTASE"/>
    <property type="match status" value="1"/>
</dbReference>
<dbReference type="SUPFAM" id="SSF48179">
    <property type="entry name" value="6-phosphogluconate dehydrogenase C-terminal domain-like"/>
    <property type="match status" value="1"/>
</dbReference>
<dbReference type="AlphaFoldDB" id="A0A7Y9IYG0"/>
<keyword evidence="4" id="KW-0566">Pantothenate biosynthesis</keyword>
<dbReference type="Pfam" id="PF02558">
    <property type="entry name" value="ApbA"/>
    <property type="match status" value="1"/>
</dbReference>
<evidence type="ECO:0000256" key="5">
    <source>
        <dbReference type="ARBA" id="ARBA00032024"/>
    </source>
</evidence>
<sequence length="332" mass="35124">MQTVTVFGAGAVGGNVAVKLATSGVAKVSVVARGEHLKAIQTRGLTLVRDGTRTTAHVEHATDDASELPPQDLVIVTLKATALSGAAEALARLRAPGAPVLFLTNGIPWWWAHGLPAAHPSSGASLDLLDPSRTLRDRLGAESVLGGVIYSPNEVIEPGVIVNRARNHYVLGEPDGSLSARLEAVRALFAAAGIEVATHTELRREIFGKLILNASGNPVAALTRLTTRERLEDTDLRDLSARIIDEVMAVGVALDCPLDPDVDIDEQLDPARVKGLRPSMLQDALAGRTMEVDAMLGQIQVFARHAGLPTPTLDVVLALVRGLNQHLAQSRT</sequence>
<dbReference type="FunFam" id="1.10.1040.10:FF:000017">
    <property type="entry name" value="2-dehydropantoate 2-reductase"/>
    <property type="match status" value="1"/>
</dbReference>
<organism evidence="9 10">
    <name type="scientific">Pigmentiphaga litoralis</name>
    <dbReference type="NCBI Taxonomy" id="516702"/>
    <lineage>
        <taxon>Bacteria</taxon>
        <taxon>Pseudomonadati</taxon>
        <taxon>Pseudomonadota</taxon>
        <taxon>Betaproteobacteria</taxon>
        <taxon>Burkholderiales</taxon>
        <taxon>Alcaligenaceae</taxon>
        <taxon>Pigmentiphaga</taxon>
    </lineage>
</organism>
<dbReference type="InterPro" id="IPR001557">
    <property type="entry name" value="L-lactate/malate_DH"/>
</dbReference>
<dbReference type="EC" id="1.1.1.169" evidence="2"/>
<accession>A0A7Y9IYG0</accession>
<evidence type="ECO:0000259" key="8">
    <source>
        <dbReference type="Pfam" id="PF08546"/>
    </source>
</evidence>
<dbReference type="PANTHER" id="PTHR21708:SF45">
    <property type="entry name" value="2-DEHYDROPANTOATE 2-REDUCTASE"/>
    <property type="match status" value="1"/>
</dbReference>
<dbReference type="EMBL" id="JACBYR010000002">
    <property type="protein sequence ID" value="NYE85430.1"/>
    <property type="molecule type" value="Genomic_DNA"/>
</dbReference>
<keyword evidence="10" id="KW-1185">Reference proteome</keyword>
<evidence type="ECO:0000313" key="10">
    <source>
        <dbReference type="Proteomes" id="UP000542125"/>
    </source>
</evidence>
<evidence type="ECO:0000256" key="3">
    <source>
        <dbReference type="ARBA" id="ARBA00019465"/>
    </source>
</evidence>
<protein>
    <recommendedName>
        <fullName evidence="3">2-dehydropantoate 2-reductase</fullName>
        <ecNumber evidence="2">1.1.1.169</ecNumber>
    </recommendedName>
    <alternativeName>
        <fullName evidence="5">Ketopantoate reductase</fullName>
    </alternativeName>
</protein>
<dbReference type="Proteomes" id="UP000542125">
    <property type="component" value="Unassembled WGS sequence"/>
</dbReference>
<dbReference type="InterPro" id="IPR051402">
    <property type="entry name" value="KPR-Related"/>
</dbReference>
<dbReference type="GO" id="GO:0008677">
    <property type="term" value="F:2-dehydropantoate 2-reductase activity"/>
    <property type="evidence" value="ECO:0007669"/>
    <property type="project" value="UniProtKB-EC"/>
</dbReference>
<reference evidence="9 10" key="1">
    <citation type="submission" date="2020-07" db="EMBL/GenBank/DDBJ databases">
        <title>Genomic Encyclopedia of Type Strains, Phase IV (KMG-V): Genome sequencing to study the core and pangenomes of soil and plant-associated prokaryotes.</title>
        <authorList>
            <person name="Whitman W."/>
        </authorList>
    </citation>
    <scope>NUCLEOTIDE SEQUENCE [LARGE SCALE GENOMIC DNA]</scope>
    <source>
        <strain evidence="9 10">SAS40</strain>
    </source>
</reference>